<dbReference type="PRINTS" id="PR00081">
    <property type="entry name" value="GDHRDH"/>
</dbReference>
<dbReference type="InterPro" id="IPR036291">
    <property type="entry name" value="NAD(P)-bd_dom_sf"/>
</dbReference>
<evidence type="ECO:0000313" key="10">
    <source>
        <dbReference type="Proteomes" id="UP001160334"/>
    </source>
</evidence>
<evidence type="ECO:0000256" key="3">
    <source>
        <dbReference type="ARBA" id="ARBA00022512"/>
    </source>
</evidence>
<comment type="catalytic activity">
    <reaction evidence="7">
        <text>a (3R)-hydroxyacyl-[ACP] + NADP(+) = a 3-oxoacyl-[ACP] + NADPH + H(+)</text>
        <dbReference type="Rhea" id="RHEA:17397"/>
        <dbReference type="Rhea" id="RHEA-COMP:9916"/>
        <dbReference type="Rhea" id="RHEA-COMP:9945"/>
        <dbReference type="ChEBI" id="CHEBI:15378"/>
        <dbReference type="ChEBI" id="CHEBI:57783"/>
        <dbReference type="ChEBI" id="CHEBI:58349"/>
        <dbReference type="ChEBI" id="CHEBI:78776"/>
        <dbReference type="ChEBI" id="CHEBI:78827"/>
        <dbReference type="EC" id="1.1.1.100"/>
    </reaction>
    <physiologicalReaction direction="right-to-left" evidence="7">
        <dbReference type="Rhea" id="RHEA:17399"/>
    </physiologicalReaction>
</comment>
<dbReference type="SUPFAM" id="SSF51735">
    <property type="entry name" value="NAD(P)-binding Rossmann-fold domains"/>
    <property type="match status" value="1"/>
</dbReference>
<dbReference type="InterPro" id="IPR050259">
    <property type="entry name" value="SDR"/>
</dbReference>
<sequence length="277" mass="29195">MGQLEGRTAFVTGAARGQGRAHALALAAEGADVFGIDICADVATVPYPLATVDELDETRRLVEALGVRCRTAVVDVRDGAAVDAAVATAIAELGKIDICVANAAVCAFAKTWELTDEMWDAIVDTNLTGVFKTLRAVTPHMIEQGYGRIVATSSMGGHIGTPNLSHYVAAKWGVIGLVKSLALELARSGITVNAVCPGSVDTPMVHNEAFYGLFAPDIENPTKETVASRYASITPMRVPWIEPEDVSRAVLYLVSEQARYVTGTSMDISAGSSALMP</sequence>
<evidence type="ECO:0000256" key="6">
    <source>
        <dbReference type="ARBA" id="ARBA00040781"/>
    </source>
</evidence>
<dbReference type="Pfam" id="PF00106">
    <property type="entry name" value="adh_short"/>
    <property type="match status" value="1"/>
</dbReference>
<dbReference type="NCBIfam" id="TIGR03971">
    <property type="entry name" value="SDR_subfam_1"/>
    <property type="match status" value="1"/>
</dbReference>
<keyword evidence="10" id="KW-1185">Reference proteome</keyword>
<reference evidence="9 10" key="1">
    <citation type="submission" date="2023-04" db="EMBL/GenBank/DDBJ databases">
        <title>Forest soil microbial communities from Buena Vista Peninsula, Colon Province, Panama.</title>
        <authorList>
            <person name="Bouskill N."/>
        </authorList>
    </citation>
    <scope>NUCLEOTIDE SEQUENCE [LARGE SCALE GENOMIC DNA]</scope>
    <source>
        <strain evidence="9 10">CFH S0262</strain>
    </source>
</reference>
<dbReference type="InterPro" id="IPR002347">
    <property type="entry name" value="SDR_fam"/>
</dbReference>
<comment type="caution">
    <text evidence="9">The sequence shown here is derived from an EMBL/GenBank/DDBJ whole genome shotgun (WGS) entry which is preliminary data.</text>
</comment>
<evidence type="ECO:0000256" key="7">
    <source>
        <dbReference type="ARBA" id="ARBA00047400"/>
    </source>
</evidence>
<dbReference type="Proteomes" id="UP001160334">
    <property type="component" value="Unassembled WGS sequence"/>
</dbReference>
<comment type="similarity">
    <text evidence="2 8">Belongs to the short-chain dehydrogenases/reductases (SDR) family.</text>
</comment>
<keyword evidence="4" id="KW-0560">Oxidoreductase</keyword>
<dbReference type="EMBL" id="JARXVC010000016">
    <property type="protein sequence ID" value="MDH6283887.1"/>
    <property type="molecule type" value="Genomic_DNA"/>
</dbReference>
<accession>A0ABT6MHT4</accession>
<organism evidence="9 10">
    <name type="scientific">Prescottella agglutinans</name>
    <dbReference type="NCBI Taxonomy" id="1644129"/>
    <lineage>
        <taxon>Bacteria</taxon>
        <taxon>Bacillati</taxon>
        <taxon>Actinomycetota</taxon>
        <taxon>Actinomycetes</taxon>
        <taxon>Mycobacteriales</taxon>
        <taxon>Nocardiaceae</taxon>
        <taxon>Prescottella</taxon>
    </lineage>
</organism>
<keyword evidence="3" id="KW-0134">Cell wall</keyword>
<evidence type="ECO:0000256" key="5">
    <source>
        <dbReference type="ARBA" id="ARBA00023027"/>
    </source>
</evidence>
<proteinExistence type="inferred from homology"/>
<gene>
    <name evidence="9" type="ORF">M2280_005138</name>
</gene>
<comment type="subcellular location">
    <subcellularLocation>
        <location evidence="1">Secreted</location>
        <location evidence="1">Cell wall</location>
    </subcellularLocation>
</comment>
<keyword evidence="3" id="KW-0964">Secreted</keyword>
<dbReference type="CDD" id="cd05233">
    <property type="entry name" value="SDR_c"/>
    <property type="match status" value="1"/>
</dbReference>
<dbReference type="Gene3D" id="3.40.50.720">
    <property type="entry name" value="NAD(P)-binding Rossmann-like Domain"/>
    <property type="match status" value="1"/>
</dbReference>
<evidence type="ECO:0000256" key="4">
    <source>
        <dbReference type="ARBA" id="ARBA00023002"/>
    </source>
</evidence>
<evidence type="ECO:0000256" key="2">
    <source>
        <dbReference type="ARBA" id="ARBA00006484"/>
    </source>
</evidence>
<keyword evidence="5" id="KW-0520">NAD</keyword>
<dbReference type="PANTHER" id="PTHR42879:SF2">
    <property type="entry name" value="3-OXOACYL-[ACYL-CARRIER-PROTEIN] REDUCTASE FABG"/>
    <property type="match status" value="1"/>
</dbReference>
<dbReference type="RefSeq" id="WP_280763140.1">
    <property type="nucleotide sequence ID" value="NZ_JARXVC010000016.1"/>
</dbReference>
<dbReference type="PRINTS" id="PR00080">
    <property type="entry name" value="SDRFAMILY"/>
</dbReference>
<name>A0ABT6MHT4_9NOCA</name>
<dbReference type="PROSITE" id="PS00061">
    <property type="entry name" value="ADH_SHORT"/>
    <property type="match status" value="1"/>
</dbReference>
<evidence type="ECO:0000313" key="9">
    <source>
        <dbReference type="EMBL" id="MDH6283887.1"/>
    </source>
</evidence>
<evidence type="ECO:0000256" key="8">
    <source>
        <dbReference type="RuleBase" id="RU000363"/>
    </source>
</evidence>
<dbReference type="PANTHER" id="PTHR42879">
    <property type="entry name" value="3-OXOACYL-(ACYL-CARRIER-PROTEIN) REDUCTASE"/>
    <property type="match status" value="1"/>
</dbReference>
<protein>
    <recommendedName>
        <fullName evidence="6">3-oxoacyl-[acyl-carrier-protein] reductase MabA</fullName>
    </recommendedName>
</protein>
<dbReference type="InterPro" id="IPR020904">
    <property type="entry name" value="Sc_DH/Rdtase_CS"/>
</dbReference>
<dbReference type="NCBIfam" id="NF009467">
    <property type="entry name" value="PRK12826.1-3"/>
    <property type="match status" value="1"/>
</dbReference>
<evidence type="ECO:0000256" key="1">
    <source>
        <dbReference type="ARBA" id="ARBA00004191"/>
    </source>
</evidence>
<dbReference type="InterPro" id="IPR023985">
    <property type="entry name" value="SDR_subfam_1"/>
</dbReference>